<dbReference type="Proteomes" id="UP000176300">
    <property type="component" value="Unassembled WGS sequence"/>
</dbReference>
<dbReference type="GO" id="GO:1990904">
    <property type="term" value="C:ribonucleoprotein complex"/>
    <property type="evidence" value="ECO:0007669"/>
    <property type="project" value="UniProtKB-KW"/>
</dbReference>
<feature type="region of interest" description="Disordered" evidence="8">
    <location>
        <begin position="47"/>
        <end position="69"/>
    </location>
</feature>
<dbReference type="Gene3D" id="3.10.430.100">
    <property type="entry name" value="Ribosomal protein L9, C-terminal domain"/>
    <property type="match status" value="1"/>
</dbReference>
<evidence type="ECO:0000313" key="10">
    <source>
        <dbReference type="EMBL" id="OGH83307.1"/>
    </source>
</evidence>
<comment type="caution">
    <text evidence="10">The sequence shown here is derived from an EMBL/GenBank/DDBJ whole genome shotgun (WGS) entry which is preliminary data.</text>
</comment>
<gene>
    <name evidence="7" type="primary">rplI</name>
    <name evidence="10" type="ORF">A2373_00105</name>
</gene>
<organism evidence="10 11">
    <name type="scientific">Candidatus Magasanikbacteria bacterium RIFOXYB1_FULL_40_15</name>
    <dbReference type="NCBI Taxonomy" id="1798697"/>
    <lineage>
        <taxon>Bacteria</taxon>
        <taxon>Candidatus Magasanikiibacteriota</taxon>
    </lineage>
</organism>
<dbReference type="InterPro" id="IPR020594">
    <property type="entry name" value="Ribosomal_bL9_bac/chp"/>
</dbReference>
<dbReference type="InterPro" id="IPR020070">
    <property type="entry name" value="Ribosomal_bL9_N"/>
</dbReference>
<dbReference type="InterPro" id="IPR020069">
    <property type="entry name" value="Ribosomal_bL9_C"/>
</dbReference>
<feature type="domain" description="Ribosomal protein L9" evidence="9">
    <location>
        <begin position="13"/>
        <end position="40"/>
    </location>
</feature>
<keyword evidence="4 7" id="KW-0689">Ribosomal protein</keyword>
<dbReference type="GO" id="GO:0005840">
    <property type="term" value="C:ribosome"/>
    <property type="evidence" value="ECO:0007669"/>
    <property type="project" value="UniProtKB-KW"/>
</dbReference>
<comment type="function">
    <text evidence="7">Binds to the 23S rRNA.</text>
</comment>
<dbReference type="Gene3D" id="3.40.5.10">
    <property type="entry name" value="Ribosomal protein L9, N-terminal domain"/>
    <property type="match status" value="1"/>
</dbReference>
<evidence type="ECO:0000256" key="5">
    <source>
        <dbReference type="ARBA" id="ARBA00023274"/>
    </source>
</evidence>
<reference evidence="10 11" key="1">
    <citation type="journal article" date="2016" name="Nat. Commun.">
        <title>Thousands of microbial genomes shed light on interconnected biogeochemical processes in an aquifer system.</title>
        <authorList>
            <person name="Anantharaman K."/>
            <person name="Brown C.T."/>
            <person name="Hug L.A."/>
            <person name="Sharon I."/>
            <person name="Castelle C.J."/>
            <person name="Probst A.J."/>
            <person name="Thomas B.C."/>
            <person name="Singh A."/>
            <person name="Wilkins M.J."/>
            <person name="Karaoz U."/>
            <person name="Brodie E.L."/>
            <person name="Williams K.H."/>
            <person name="Hubbard S.S."/>
            <person name="Banfield J.F."/>
        </authorList>
    </citation>
    <scope>NUCLEOTIDE SEQUENCE [LARGE SCALE GENOMIC DNA]</scope>
</reference>
<evidence type="ECO:0000256" key="6">
    <source>
        <dbReference type="ARBA" id="ARBA00035292"/>
    </source>
</evidence>
<protein>
    <recommendedName>
        <fullName evidence="6 7">Large ribosomal subunit protein bL9</fullName>
    </recommendedName>
</protein>
<dbReference type="EMBL" id="MFQS01000016">
    <property type="protein sequence ID" value="OGH83307.1"/>
    <property type="molecule type" value="Genomic_DNA"/>
</dbReference>
<dbReference type="PROSITE" id="PS00651">
    <property type="entry name" value="RIBOSOMAL_L9"/>
    <property type="match status" value="1"/>
</dbReference>
<dbReference type="Pfam" id="PF03948">
    <property type="entry name" value="Ribosomal_L9_C"/>
    <property type="match status" value="1"/>
</dbReference>
<name>A0A1F6NH85_9BACT</name>
<evidence type="ECO:0000256" key="7">
    <source>
        <dbReference type="HAMAP-Rule" id="MF_00503"/>
    </source>
</evidence>
<feature type="compositionally biased region" description="Basic and acidic residues" evidence="8">
    <location>
        <begin position="48"/>
        <end position="69"/>
    </location>
</feature>
<comment type="similarity">
    <text evidence="1 7">Belongs to the bacterial ribosomal protein bL9 family.</text>
</comment>
<evidence type="ECO:0000256" key="4">
    <source>
        <dbReference type="ARBA" id="ARBA00022980"/>
    </source>
</evidence>
<dbReference type="SUPFAM" id="SSF55658">
    <property type="entry name" value="L9 N-domain-like"/>
    <property type="match status" value="1"/>
</dbReference>
<dbReference type="AlphaFoldDB" id="A0A1F6NH85"/>
<evidence type="ECO:0000256" key="3">
    <source>
        <dbReference type="ARBA" id="ARBA00022884"/>
    </source>
</evidence>
<evidence type="ECO:0000256" key="1">
    <source>
        <dbReference type="ARBA" id="ARBA00010605"/>
    </source>
</evidence>
<dbReference type="HAMAP" id="MF_00503">
    <property type="entry name" value="Ribosomal_bL9"/>
    <property type="match status" value="1"/>
</dbReference>
<evidence type="ECO:0000313" key="11">
    <source>
        <dbReference type="Proteomes" id="UP000176300"/>
    </source>
</evidence>
<evidence type="ECO:0000256" key="8">
    <source>
        <dbReference type="SAM" id="MobiDB-lite"/>
    </source>
</evidence>
<dbReference type="GO" id="GO:0003735">
    <property type="term" value="F:structural constituent of ribosome"/>
    <property type="evidence" value="ECO:0007669"/>
    <property type="project" value="InterPro"/>
</dbReference>
<accession>A0A1F6NH85</accession>
<sequence>MKVILLKNVPGTGNMGEVKDVSDGYARNFLFKKNLAKQATDDSLENLKASEAKKKKEMERDLKENQKKASKLDGENIELSAKVNDKGILYAAINQADIAVAVKKDLKTDIEADQILIAKPIKELGEHTVTIEFGHGLEAELNISVSEV</sequence>
<dbReference type="STRING" id="1798697.A2373_00105"/>
<dbReference type="InterPro" id="IPR000244">
    <property type="entry name" value="Ribosomal_bL9"/>
</dbReference>
<dbReference type="PANTHER" id="PTHR21368">
    <property type="entry name" value="50S RIBOSOMAL PROTEIN L9"/>
    <property type="match status" value="1"/>
</dbReference>
<proteinExistence type="inferred from homology"/>
<dbReference type="GO" id="GO:0006412">
    <property type="term" value="P:translation"/>
    <property type="evidence" value="ECO:0007669"/>
    <property type="project" value="UniProtKB-UniRule"/>
</dbReference>
<dbReference type="SUPFAM" id="SSF55653">
    <property type="entry name" value="Ribosomal protein L9 C-domain"/>
    <property type="match status" value="1"/>
</dbReference>
<dbReference type="InterPro" id="IPR036935">
    <property type="entry name" value="Ribosomal_bL9_N_sf"/>
</dbReference>
<evidence type="ECO:0000259" key="9">
    <source>
        <dbReference type="PROSITE" id="PS00651"/>
    </source>
</evidence>
<dbReference type="GO" id="GO:0019843">
    <property type="term" value="F:rRNA binding"/>
    <property type="evidence" value="ECO:0007669"/>
    <property type="project" value="UniProtKB-UniRule"/>
</dbReference>
<dbReference type="InterPro" id="IPR009027">
    <property type="entry name" value="Ribosomal_bL9/RNase_H1_N"/>
</dbReference>
<dbReference type="InterPro" id="IPR036791">
    <property type="entry name" value="Ribosomal_bL9_C_sf"/>
</dbReference>
<dbReference type="Pfam" id="PF01281">
    <property type="entry name" value="Ribosomal_L9_N"/>
    <property type="match status" value="1"/>
</dbReference>
<evidence type="ECO:0000256" key="2">
    <source>
        <dbReference type="ARBA" id="ARBA00022730"/>
    </source>
</evidence>
<dbReference type="NCBIfam" id="TIGR00158">
    <property type="entry name" value="L9"/>
    <property type="match status" value="1"/>
</dbReference>
<keyword evidence="2 7" id="KW-0699">rRNA-binding</keyword>
<keyword evidence="5 7" id="KW-0687">Ribonucleoprotein</keyword>
<keyword evidence="3 7" id="KW-0694">RNA-binding</keyword>